<reference evidence="1 2" key="1">
    <citation type="submission" date="2024-08" db="EMBL/GenBank/DDBJ databases">
        <title>Whole-genome sequencing of halo(alkali)philic microorganisms from hypersaline lakes.</title>
        <authorList>
            <person name="Sorokin D.Y."/>
            <person name="Merkel A.Y."/>
            <person name="Messina E."/>
            <person name="Yakimov M."/>
        </authorList>
    </citation>
    <scope>NUCLEOTIDE SEQUENCE [LARGE SCALE GENOMIC DNA]</scope>
    <source>
        <strain evidence="1 2">Cl-TMA</strain>
    </source>
</reference>
<sequence>MSYRKSVFSYFDPVEIWHFHPDCPDWPARNYEERFWTPSHGQFCDRCVVESEARSSEIAEAPTGYRMAG</sequence>
<name>A0ABV4TSD8_9GAMM</name>
<dbReference type="RefSeq" id="WP_373654703.1">
    <property type="nucleotide sequence ID" value="NZ_JBGUAW010000002.1"/>
</dbReference>
<dbReference type="Proteomes" id="UP001575181">
    <property type="component" value="Unassembled WGS sequence"/>
</dbReference>
<evidence type="ECO:0000313" key="2">
    <source>
        <dbReference type="Proteomes" id="UP001575181"/>
    </source>
</evidence>
<comment type="caution">
    <text evidence="1">The sequence shown here is derived from an EMBL/GenBank/DDBJ whole genome shotgun (WGS) entry which is preliminary data.</text>
</comment>
<accession>A0ABV4TSD8</accession>
<protein>
    <recommendedName>
        <fullName evidence="3">Zinc-ribbon domain-containing protein</fullName>
    </recommendedName>
</protein>
<dbReference type="EMBL" id="JBGUAW010000002">
    <property type="protein sequence ID" value="MFA9459922.1"/>
    <property type="molecule type" value="Genomic_DNA"/>
</dbReference>
<evidence type="ECO:0008006" key="3">
    <source>
        <dbReference type="Google" id="ProtNLM"/>
    </source>
</evidence>
<keyword evidence="2" id="KW-1185">Reference proteome</keyword>
<organism evidence="1 2">
    <name type="scientific">Thiohalorhabdus methylotrophus</name>
    <dbReference type="NCBI Taxonomy" id="3242694"/>
    <lineage>
        <taxon>Bacteria</taxon>
        <taxon>Pseudomonadati</taxon>
        <taxon>Pseudomonadota</taxon>
        <taxon>Gammaproteobacteria</taxon>
        <taxon>Thiohalorhabdales</taxon>
        <taxon>Thiohalorhabdaceae</taxon>
        <taxon>Thiohalorhabdus</taxon>
    </lineage>
</organism>
<evidence type="ECO:0000313" key="1">
    <source>
        <dbReference type="EMBL" id="MFA9459922.1"/>
    </source>
</evidence>
<proteinExistence type="predicted"/>
<gene>
    <name evidence="1" type="ORF">ACERLL_03690</name>
</gene>